<dbReference type="InterPro" id="IPR001650">
    <property type="entry name" value="Helicase_C-like"/>
</dbReference>
<keyword evidence="4" id="KW-0067">ATP-binding</keyword>
<sequence length="603" mass="67952">MSVVDVLKRMGISRISEFQKQVLTEYVKGKENLLLEAPTGSGKTFLAQVMMLANDKKSVYVAPLKALTIEVSEELSKYTTVKMITGDVYMDEPDQVEEKVVVTTYEKMDSMIRRGLSWLDDVTLVIIDEIHNMRDPNRSPAIESVVEWALEKGKRLIMLSATIGNPTTLTKWTKAKLISNGQRPVPLREYIKYGNVLYDAQGKAYRIDGDLINEIIKKGKNVLIFENTRKRAETLANQLKEVYKDIVAFFHGGLSGEEKQKVISDIINGKYKIVVSTTALGQGVNLPIYAVVFRNVNLPVIENGRFLGWRRLNVMEYKQIAGRAGRPKYDKEGVAIVEAKTKSEVTKFIKEYLNGEIENVRGYLSLPDFILAYVTRETYATIDEIKKALSLTLSLANTTESQIKSTIDVLKNHGLVTVDQTGGISSTPLGRNIAYAYVSISDALYFLSYVDDEDMDIIYIVANSPKVVQVARGADTVGIVQGWVKGESEKDLTRYGQNLAEKDVKQIVETASWQAYTFYRVLEALEKPRKTKALLIWQAIQYGVPVNAVNLVKLQGIGRKTALKLYELGYTTKKEICENLNDLLPKLEPQLQWRVNELCKKQK</sequence>
<dbReference type="PROSITE" id="PS51192">
    <property type="entry name" value="HELICASE_ATP_BIND_1"/>
    <property type="match status" value="1"/>
</dbReference>
<dbReference type="InterPro" id="IPR027417">
    <property type="entry name" value="P-loop_NTPase"/>
</dbReference>
<dbReference type="SUPFAM" id="SSF158702">
    <property type="entry name" value="Sec63 N-terminal domain-like"/>
    <property type="match status" value="1"/>
</dbReference>
<dbReference type="InterPro" id="IPR014001">
    <property type="entry name" value="Helicase_ATP-bd"/>
</dbReference>
<gene>
    <name evidence="7" type="ORF">TQ35_009140</name>
</gene>
<dbReference type="PANTHER" id="PTHR47961:SF6">
    <property type="entry name" value="DNA-DIRECTED DNA POLYMERASE"/>
    <property type="match status" value="1"/>
</dbReference>
<evidence type="ECO:0000313" key="7">
    <source>
        <dbReference type="EMBL" id="MCL7344719.1"/>
    </source>
</evidence>
<dbReference type="SMART" id="SM00490">
    <property type="entry name" value="HELICc"/>
    <property type="match status" value="1"/>
</dbReference>
<dbReference type="Gene3D" id="1.10.150.20">
    <property type="entry name" value="5' to 3' exonuclease, C-terminal subdomain"/>
    <property type="match status" value="1"/>
</dbReference>
<keyword evidence="2" id="KW-0378">Hydrolase</keyword>
<evidence type="ECO:0000259" key="6">
    <source>
        <dbReference type="PROSITE" id="PS51194"/>
    </source>
</evidence>
<dbReference type="EMBL" id="JZWS02000028">
    <property type="protein sequence ID" value="MCL7344719.1"/>
    <property type="molecule type" value="Genomic_DNA"/>
</dbReference>
<keyword evidence="1" id="KW-0547">Nucleotide-binding</keyword>
<organism evidence="7">
    <name type="scientific">Candidatus Aramenus sulfurataquae</name>
    <dbReference type="NCBI Taxonomy" id="1326980"/>
    <lineage>
        <taxon>Archaea</taxon>
        <taxon>Thermoproteota</taxon>
        <taxon>Thermoprotei</taxon>
        <taxon>Sulfolobales</taxon>
        <taxon>Sulfolobaceae</taxon>
        <taxon>Candidatus Aramenus</taxon>
    </lineage>
</organism>
<evidence type="ECO:0000256" key="3">
    <source>
        <dbReference type="ARBA" id="ARBA00022806"/>
    </source>
</evidence>
<protein>
    <submittedName>
        <fullName evidence="7">DEAD/DEAH box helicase</fullName>
    </submittedName>
</protein>
<dbReference type="SMART" id="SM00382">
    <property type="entry name" value="AAA"/>
    <property type="match status" value="1"/>
</dbReference>
<feature type="domain" description="Helicase C-terminal" evidence="6">
    <location>
        <begin position="210"/>
        <end position="368"/>
    </location>
</feature>
<dbReference type="Gene3D" id="3.40.50.300">
    <property type="entry name" value="P-loop containing nucleotide triphosphate hydrolases"/>
    <property type="match status" value="2"/>
</dbReference>
<dbReference type="AlphaFoldDB" id="A0AAE3K2U6"/>
<accession>A0AAE3K2U6</accession>
<proteinExistence type="predicted"/>
<evidence type="ECO:0000256" key="2">
    <source>
        <dbReference type="ARBA" id="ARBA00022801"/>
    </source>
</evidence>
<dbReference type="InterPro" id="IPR003593">
    <property type="entry name" value="AAA+_ATPase"/>
</dbReference>
<dbReference type="GO" id="GO:0003676">
    <property type="term" value="F:nucleic acid binding"/>
    <property type="evidence" value="ECO:0007669"/>
    <property type="project" value="InterPro"/>
</dbReference>
<dbReference type="PROSITE" id="PS51194">
    <property type="entry name" value="HELICASE_CTER"/>
    <property type="match status" value="1"/>
</dbReference>
<dbReference type="Gene3D" id="1.10.3380.30">
    <property type="match status" value="1"/>
</dbReference>
<feature type="domain" description="Helicase ATP-binding" evidence="5">
    <location>
        <begin position="24"/>
        <end position="181"/>
    </location>
</feature>
<evidence type="ECO:0000256" key="4">
    <source>
        <dbReference type="ARBA" id="ARBA00022840"/>
    </source>
</evidence>
<dbReference type="GO" id="GO:0004386">
    <property type="term" value="F:helicase activity"/>
    <property type="evidence" value="ECO:0007669"/>
    <property type="project" value="UniProtKB-KW"/>
</dbReference>
<dbReference type="Pfam" id="PF00270">
    <property type="entry name" value="DEAD"/>
    <property type="match status" value="1"/>
</dbReference>
<evidence type="ECO:0000256" key="1">
    <source>
        <dbReference type="ARBA" id="ARBA00022741"/>
    </source>
</evidence>
<dbReference type="GO" id="GO:0140097">
    <property type="term" value="F:catalytic activity, acting on DNA"/>
    <property type="evidence" value="ECO:0007669"/>
    <property type="project" value="UniProtKB-ARBA"/>
</dbReference>
<dbReference type="InterPro" id="IPR011545">
    <property type="entry name" value="DEAD/DEAH_box_helicase_dom"/>
</dbReference>
<dbReference type="SMART" id="SM00487">
    <property type="entry name" value="DEXDc"/>
    <property type="match status" value="1"/>
</dbReference>
<dbReference type="SUPFAM" id="SSF52540">
    <property type="entry name" value="P-loop containing nucleoside triphosphate hydrolases"/>
    <property type="match status" value="1"/>
</dbReference>
<reference evidence="7" key="1">
    <citation type="submission" date="2022-05" db="EMBL/GenBank/DDBJ databases">
        <title>Metagenome Sequencing of an Archaeal-Dominated Microbial Community from a Hot Spring at the Los Azufres Geothermal Field, Mexico.</title>
        <authorList>
            <person name="Marin-Paredes R."/>
            <person name="Martinez-Romero E."/>
            <person name="Servin-Garciduenas L.E."/>
        </authorList>
    </citation>
    <scope>NUCLEOTIDE SEQUENCE</scope>
    <source>
        <strain evidence="7">AZ1-454</strain>
    </source>
</reference>
<dbReference type="Pfam" id="PF00271">
    <property type="entry name" value="Helicase_C"/>
    <property type="match status" value="1"/>
</dbReference>
<dbReference type="InterPro" id="IPR050474">
    <property type="entry name" value="Hel308_SKI2-like"/>
</dbReference>
<comment type="caution">
    <text evidence="7">The sequence shown here is derived from an EMBL/GenBank/DDBJ whole genome shotgun (WGS) entry which is preliminary data.</text>
</comment>
<dbReference type="GO" id="GO:0005524">
    <property type="term" value="F:ATP binding"/>
    <property type="evidence" value="ECO:0007669"/>
    <property type="project" value="UniProtKB-KW"/>
</dbReference>
<keyword evidence="3 7" id="KW-0347">Helicase</keyword>
<evidence type="ECO:0000259" key="5">
    <source>
        <dbReference type="PROSITE" id="PS51192"/>
    </source>
</evidence>
<dbReference type="GO" id="GO:0016787">
    <property type="term" value="F:hydrolase activity"/>
    <property type="evidence" value="ECO:0007669"/>
    <property type="project" value="UniProtKB-KW"/>
</dbReference>
<name>A0AAE3K2U6_9CREN</name>
<dbReference type="PANTHER" id="PTHR47961">
    <property type="entry name" value="DNA POLYMERASE THETA, PUTATIVE (AFU_ORTHOLOGUE AFUA_1G05260)-RELATED"/>
    <property type="match status" value="1"/>
</dbReference>